<reference evidence="3 4" key="1">
    <citation type="submission" date="2017-09" db="EMBL/GenBank/DDBJ databases">
        <authorList>
            <person name="Lee N."/>
            <person name="Cho B.-K."/>
        </authorList>
    </citation>
    <scope>NUCLEOTIDE SEQUENCE [LARGE SCALE GENOMIC DNA]</scope>
    <source>
        <strain evidence="3 4">ATCC 12769</strain>
    </source>
</reference>
<feature type="chain" id="PRO_5038547510" evidence="2">
    <location>
        <begin position="32"/>
        <end position="68"/>
    </location>
</feature>
<dbReference type="EMBL" id="CP023702">
    <property type="protein sequence ID" value="QEU71049.1"/>
    <property type="molecule type" value="Genomic_DNA"/>
</dbReference>
<sequence length="68" mass="6810">MAVNPRRTPQRSGRALAAGVTAFLAIGSLQAFGPASGAASGERPRLPDSRAAYQETADRPTGGGPSAS</sequence>
<dbReference type="KEGG" id="snk:CP967_02900"/>
<evidence type="ECO:0000256" key="1">
    <source>
        <dbReference type="SAM" id="MobiDB-lite"/>
    </source>
</evidence>
<feature type="region of interest" description="Disordered" evidence="1">
    <location>
        <begin position="34"/>
        <end position="68"/>
    </location>
</feature>
<organism evidence="3 4">
    <name type="scientific">Streptomyces nitrosporeus</name>
    <dbReference type="NCBI Taxonomy" id="28894"/>
    <lineage>
        <taxon>Bacteria</taxon>
        <taxon>Bacillati</taxon>
        <taxon>Actinomycetota</taxon>
        <taxon>Actinomycetes</taxon>
        <taxon>Kitasatosporales</taxon>
        <taxon>Streptomycetaceae</taxon>
        <taxon>Streptomyces</taxon>
    </lineage>
</organism>
<dbReference type="Proteomes" id="UP000326178">
    <property type="component" value="Chromosome"/>
</dbReference>
<keyword evidence="2" id="KW-0732">Signal</keyword>
<dbReference type="AlphaFoldDB" id="A0A5J6F3Z5"/>
<evidence type="ECO:0000256" key="2">
    <source>
        <dbReference type="SAM" id="SignalP"/>
    </source>
</evidence>
<feature type="signal peptide" evidence="2">
    <location>
        <begin position="1"/>
        <end position="31"/>
    </location>
</feature>
<gene>
    <name evidence="3" type="ORF">CP967_02900</name>
</gene>
<name>A0A5J6F3Z5_9ACTN</name>
<proteinExistence type="predicted"/>
<protein>
    <submittedName>
        <fullName evidence="3">Uncharacterized protein</fullName>
    </submittedName>
</protein>
<accession>A0A5J6F3Z5</accession>
<evidence type="ECO:0000313" key="3">
    <source>
        <dbReference type="EMBL" id="QEU71049.1"/>
    </source>
</evidence>
<evidence type="ECO:0000313" key="4">
    <source>
        <dbReference type="Proteomes" id="UP000326178"/>
    </source>
</evidence>
<dbReference type="RefSeq" id="WP_150486407.1">
    <property type="nucleotide sequence ID" value="NZ_BMUV01000017.1"/>
</dbReference>
<keyword evidence="4" id="KW-1185">Reference proteome</keyword>